<sequence length="517" mass="55544">MVSTFMGLETSKRALSVAQSALYTTGHNVANANTPGYSRQRVNLSATESFPSPALNSPRIAGQLGTGVEAGSIQRIRDSFLDSQYRSQSSKVGYYSSLSESLTKMEEILNDPSESGLLNTMNKFWGSLEDLTTNTDNIGARAVVASSGQMVAETLNYYYNALTNVQEDLRYQIGVEQSGINTIISNIQSINEKISKVEPHGYVPNDLYDERDTLVDQLSQFMNVKVSTVFPEKYGIVDKAAAEGLYNIELIQEDGSSYMPPINLISVNHTGIVGANTIEVQTDSATGAISGVKIGGTTLQDYKFAGALTGLIESAGYVEDGTVKGAYPDMLQKLNDMTEAFVNEFNYVHSQGFVVGDPPTKGGNFFEITAGKNAAQTIKVNADIIKDPSLIASGAKSNAAGDNENAHHLAAIKSKDFTQYESGNIPPGLNGTFDTYYAGVIGNLGVDSASVQKDHSNAQILATSVDKNRQSVSAVSLDEEMTDMVRYQQAYNAAARMVTLVDEMLDKIINGMGTGGR</sequence>
<evidence type="ECO:0000313" key="11">
    <source>
        <dbReference type="EMBL" id="RID84784.1"/>
    </source>
</evidence>
<comment type="subcellular location">
    <subcellularLocation>
        <location evidence="1 7">Bacterial flagellum</location>
    </subcellularLocation>
    <subcellularLocation>
        <location evidence="2 7">Secreted</location>
    </subcellularLocation>
</comment>
<proteinExistence type="inferred from homology"/>
<feature type="domain" description="Flagellar basal-body/hook protein C-terminal" evidence="9">
    <location>
        <begin position="472"/>
        <end position="510"/>
    </location>
</feature>
<keyword evidence="6 7" id="KW-0975">Bacterial flagellum</keyword>
<dbReference type="GO" id="GO:0005576">
    <property type="term" value="C:extracellular region"/>
    <property type="evidence" value="ECO:0007669"/>
    <property type="project" value="UniProtKB-SubCell"/>
</dbReference>
<dbReference type="InterPro" id="IPR053927">
    <property type="entry name" value="FlgK_helical"/>
</dbReference>
<dbReference type="NCBIfam" id="TIGR02492">
    <property type="entry name" value="flgK_ends"/>
    <property type="match status" value="1"/>
</dbReference>
<reference evidence="11 12" key="1">
    <citation type="submission" date="2018-08" db="EMBL/GenBank/DDBJ databases">
        <title>Bacillus jemisoniae sp. nov., Bacillus chryseoplanitiae sp. nov., Bacillus resnikiae sp. nov., and Bacillus frankliniae sp. nov., isolated from Viking spacecraft and associated surfaces.</title>
        <authorList>
            <person name="Seuylemezian A."/>
            <person name="Vaishampayan P."/>
        </authorList>
    </citation>
    <scope>NUCLEOTIDE SEQUENCE [LARGE SCALE GENOMIC DNA]</scope>
    <source>
        <strain evidence="11 12">MA001</strain>
    </source>
</reference>
<evidence type="ECO:0000259" key="8">
    <source>
        <dbReference type="Pfam" id="PF00460"/>
    </source>
</evidence>
<comment type="caution">
    <text evidence="11">The sequence shown here is derived from an EMBL/GenBank/DDBJ whole genome shotgun (WGS) entry which is preliminary data.</text>
</comment>
<dbReference type="InterPro" id="IPR002371">
    <property type="entry name" value="FlgK"/>
</dbReference>
<keyword evidence="12" id="KW-1185">Reference proteome</keyword>
<protein>
    <recommendedName>
        <fullName evidence="4 7">Flagellar hook-associated protein 1</fullName>
        <shortName evidence="7">HAP1</shortName>
    </recommendedName>
</protein>
<dbReference type="InterPro" id="IPR001444">
    <property type="entry name" value="Flag_bb_rod_N"/>
</dbReference>
<evidence type="ECO:0000256" key="3">
    <source>
        <dbReference type="ARBA" id="ARBA00009677"/>
    </source>
</evidence>
<dbReference type="Pfam" id="PF06429">
    <property type="entry name" value="Flg_bbr_C"/>
    <property type="match status" value="1"/>
</dbReference>
<feature type="domain" description="Flagellar basal body rod protein N-terminal" evidence="8">
    <location>
        <begin position="8"/>
        <end position="37"/>
    </location>
</feature>
<dbReference type="PANTHER" id="PTHR30033:SF1">
    <property type="entry name" value="FLAGELLAR HOOK-ASSOCIATED PROTEIN 1"/>
    <property type="match status" value="1"/>
</dbReference>
<dbReference type="RefSeq" id="WP_119117635.1">
    <property type="nucleotide sequence ID" value="NZ_QWVS01000023.1"/>
</dbReference>
<dbReference type="Proteomes" id="UP000266016">
    <property type="component" value="Unassembled WGS sequence"/>
</dbReference>
<dbReference type="InterPro" id="IPR010930">
    <property type="entry name" value="Flg_bb/hook_C_dom"/>
</dbReference>
<accession>A0A398B5R6</accession>
<evidence type="ECO:0000256" key="6">
    <source>
        <dbReference type="ARBA" id="ARBA00023143"/>
    </source>
</evidence>
<evidence type="ECO:0000256" key="1">
    <source>
        <dbReference type="ARBA" id="ARBA00004365"/>
    </source>
</evidence>
<comment type="similarity">
    <text evidence="3 7">Belongs to the flagella basal body rod proteins family.</text>
</comment>
<evidence type="ECO:0000256" key="5">
    <source>
        <dbReference type="ARBA" id="ARBA00022525"/>
    </source>
</evidence>
<dbReference type="Pfam" id="PF00460">
    <property type="entry name" value="Flg_bb_rod"/>
    <property type="match status" value="1"/>
</dbReference>
<keyword evidence="11" id="KW-0282">Flagellum</keyword>
<name>A0A398B5R6_9BACI</name>
<dbReference type="GO" id="GO:0009424">
    <property type="term" value="C:bacterial-type flagellum hook"/>
    <property type="evidence" value="ECO:0007669"/>
    <property type="project" value="UniProtKB-UniRule"/>
</dbReference>
<dbReference type="AlphaFoldDB" id="A0A398B5R6"/>
<dbReference type="SUPFAM" id="SSF64518">
    <property type="entry name" value="Phase 1 flagellin"/>
    <property type="match status" value="1"/>
</dbReference>
<gene>
    <name evidence="7 11" type="primary">flgK</name>
    <name evidence="11" type="ORF">D1953_13045</name>
</gene>
<organism evidence="11 12">
    <name type="scientific">Peribacillus asahii</name>
    <dbReference type="NCBI Taxonomy" id="228899"/>
    <lineage>
        <taxon>Bacteria</taxon>
        <taxon>Bacillati</taxon>
        <taxon>Bacillota</taxon>
        <taxon>Bacilli</taxon>
        <taxon>Bacillales</taxon>
        <taxon>Bacillaceae</taxon>
        <taxon>Peribacillus</taxon>
    </lineage>
</organism>
<feature type="domain" description="Flagellar hook-associated protein FlgK helical" evidence="10">
    <location>
        <begin position="102"/>
        <end position="366"/>
    </location>
</feature>
<dbReference type="PANTHER" id="PTHR30033">
    <property type="entry name" value="FLAGELLAR HOOK-ASSOCIATED PROTEIN 1"/>
    <property type="match status" value="1"/>
</dbReference>
<keyword evidence="11" id="KW-0969">Cilium</keyword>
<dbReference type="GO" id="GO:0044780">
    <property type="term" value="P:bacterial-type flagellum assembly"/>
    <property type="evidence" value="ECO:0007669"/>
    <property type="project" value="InterPro"/>
</dbReference>
<evidence type="ECO:0000259" key="9">
    <source>
        <dbReference type="Pfam" id="PF06429"/>
    </source>
</evidence>
<evidence type="ECO:0000256" key="2">
    <source>
        <dbReference type="ARBA" id="ARBA00004613"/>
    </source>
</evidence>
<evidence type="ECO:0000313" key="12">
    <source>
        <dbReference type="Proteomes" id="UP000266016"/>
    </source>
</evidence>
<evidence type="ECO:0000259" key="10">
    <source>
        <dbReference type="Pfam" id="PF22638"/>
    </source>
</evidence>
<dbReference type="Pfam" id="PF22638">
    <property type="entry name" value="FlgK_D1"/>
    <property type="match status" value="1"/>
</dbReference>
<dbReference type="GO" id="GO:0005198">
    <property type="term" value="F:structural molecule activity"/>
    <property type="evidence" value="ECO:0007669"/>
    <property type="project" value="UniProtKB-UniRule"/>
</dbReference>
<evidence type="ECO:0000256" key="4">
    <source>
        <dbReference type="ARBA" id="ARBA00016244"/>
    </source>
</evidence>
<dbReference type="PRINTS" id="PR01005">
    <property type="entry name" value="FLGHOOKAP1"/>
</dbReference>
<keyword evidence="11" id="KW-0966">Cell projection</keyword>
<keyword evidence="5 7" id="KW-0964">Secreted</keyword>
<evidence type="ECO:0000256" key="7">
    <source>
        <dbReference type="RuleBase" id="RU362065"/>
    </source>
</evidence>
<dbReference type="EMBL" id="QWVS01000023">
    <property type="protein sequence ID" value="RID84784.1"/>
    <property type="molecule type" value="Genomic_DNA"/>
</dbReference>